<evidence type="ECO:0000256" key="1">
    <source>
        <dbReference type="ARBA" id="ARBA00022908"/>
    </source>
</evidence>
<feature type="active site" description="O-(5'-phospho-DNA)-serine intermediate" evidence="4 5">
    <location>
        <position position="12"/>
    </location>
</feature>
<dbReference type="Pfam" id="PF07508">
    <property type="entry name" value="Recombinase"/>
    <property type="match status" value="1"/>
</dbReference>
<proteinExistence type="predicted"/>
<evidence type="ECO:0000259" key="8">
    <source>
        <dbReference type="PROSITE" id="PS51737"/>
    </source>
</evidence>
<name>A0A514Z6U7_9LACT</name>
<dbReference type="PANTHER" id="PTHR30461">
    <property type="entry name" value="DNA-INVERTASE FROM LAMBDOID PROPHAGE"/>
    <property type="match status" value="1"/>
</dbReference>
<dbReference type="PROSITE" id="PS51737">
    <property type="entry name" value="RECOMBINASE_DNA_BIND"/>
    <property type="match status" value="1"/>
</dbReference>
<dbReference type="CDD" id="cd00338">
    <property type="entry name" value="Ser_Recombinase"/>
    <property type="match status" value="1"/>
</dbReference>
<sequence>MTNRVAIYVRVSTQNQVEKGYSLEDQTDKMVTYSISQGWLIHNVYTDAGKSGGNLDRPAMDELIKDGQKGYFDTVLIYDQDRLSRDLKDSLILLDDLFKKYNIKLRSLSEEYDLDSDSGILQYSIKASIAQYEKATIRRRLMAGKRKRIESGKTSAWIVPPFGYHLENSELQVDDIQSPILKRIFDDYLAGMSTNSIVRELNDAGHIGKNKKWSLPTVKQVLKNKTYAGFTRYSKEWFKGNHEPLITLETYEKVQKELEIRQAEAYKKNNNPRPFQSKYLPSGLLYCGHCGARFIMTASTRNKDGSQRIYYKCLNTQSETFRRRHAEEKFADIVCIQKNLKREPIEQAIFDWVENIQINPDDIKELRDNHSEKSDKEELENLEKEFEKNNSRLGRLVDLYLDGDLSKDVYDTKKRTLESQSSTLTKNIEILKARIYSPNIEKFKQTILSLDKPFSQLDPITQKEKAGLLIDKIIVTDKSISIKGRF</sequence>
<keyword evidence="3" id="KW-0233">DNA recombination</keyword>
<dbReference type="PANTHER" id="PTHR30461:SF23">
    <property type="entry name" value="DNA RECOMBINASE-RELATED"/>
    <property type="match status" value="1"/>
</dbReference>
<dbReference type="OrthoDB" id="9811097at2"/>
<evidence type="ECO:0000313" key="10">
    <source>
        <dbReference type="Proteomes" id="UP000315128"/>
    </source>
</evidence>
<keyword evidence="10" id="KW-1185">Reference proteome</keyword>
<keyword evidence="6" id="KW-0175">Coiled coil</keyword>
<dbReference type="Pfam" id="PF13408">
    <property type="entry name" value="Zn_ribbon_recom"/>
    <property type="match status" value="1"/>
</dbReference>
<dbReference type="GO" id="GO:0015074">
    <property type="term" value="P:DNA integration"/>
    <property type="evidence" value="ECO:0007669"/>
    <property type="project" value="UniProtKB-KW"/>
</dbReference>
<dbReference type="EMBL" id="CP041356">
    <property type="protein sequence ID" value="QDK70318.1"/>
    <property type="molecule type" value="Genomic_DNA"/>
</dbReference>
<dbReference type="Proteomes" id="UP000315128">
    <property type="component" value="Chromosome"/>
</dbReference>
<dbReference type="InterPro" id="IPR006119">
    <property type="entry name" value="Resolv_N"/>
</dbReference>
<dbReference type="SMART" id="SM00857">
    <property type="entry name" value="Resolvase"/>
    <property type="match status" value="1"/>
</dbReference>
<dbReference type="InterPro" id="IPR050639">
    <property type="entry name" value="SSR_resolvase"/>
</dbReference>
<dbReference type="PROSITE" id="PS51736">
    <property type="entry name" value="RECOMBINASES_3"/>
    <property type="match status" value="1"/>
</dbReference>
<organism evidence="9 10">
    <name type="scientific">Lactococcus protaetiae</name>
    <dbReference type="NCBI Taxonomy" id="2592653"/>
    <lineage>
        <taxon>Bacteria</taxon>
        <taxon>Bacillati</taxon>
        <taxon>Bacillota</taxon>
        <taxon>Bacilli</taxon>
        <taxon>Lactobacillales</taxon>
        <taxon>Streptococcaceae</taxon>
        <taxon>Lactococcus</taxon>
    </lineage>
</organism>
<dbReference type="GO" id="GO:0000150">
    <property type="term" value="F:DNA strand exchange activity"/>
    <property type="evidence" value="ECO:0007669"/>
    <property type="project" value="InterPro"/>
</dbReference>
<evidence type="ECO:0000256" key="6">
    <source>
        <dbReference type="SAM" id="Coils"/>
    </source>
</evidence>
<reference evidence="9 10" key="1">
    <citation type="submission" date="2019-07" db="EMBL/GenBank/DDBJ databases">
        <title>Genome sequencing of KACC 19320.</title>
        <authorList>
            <person name="Heo J."/>
            <person name="Kim S.-J."/>
            <person name="Kim J.-S."/>
            <person name="Hong S.-B."/>
            <person name="Kwon S.-W."/>
        </authorList>
    </citation>
    <scope>NUCLEOTIDE SEQUENCE [LARGE SCALE GENOMIC DNA]</scope>
    <source>
        <strain evidence="9 10">KACC 19320</strain>
    </source>
</reference>
<feature type="domain" description="Recombinase" evidence="8">
    <location>
        <begin position="161"/>
        <end position="264"/>
    </location>
</feature>
<dbReference type="InterPro" id="IPR006118">
    <property type="entry name" value="Recombinase_CS"/>
</dbReference>
<dbReference type="InterPro" id="IPR036162">
    <property type="entry name" value="Resolvase-like_N_sf"/>
</dbReference>
<feature type="coiled-coil region" evidence="6">
    <location>
        <begin position="369"/>
        <end position="434"/>
    </location>
</feature>
<dbReference type="Gene3D" id="3.40.50.1390">
    <property type="entry name" value="Resolvase, N-terminal catalytic domain"/>
    <property type="match status" value="1"/>
</dbReference>
<protein>
    <submittedName>
        <fullName evidence="9">Recombinase family protein</fullName>
    </submittedName>
</protein>
<dbReference type="PROSITE" id="PS00397">
    <property type="entry name" value="RECOMBINASES_1"/>
    <property type="match status" value="1"/>
</dbReference>
<feature type="domain" description="Resolvase/invertase-type recombinase catalytic" evidence="7">
    <location>
        <begin position="4"/>
        <end position="152"/>
    </location>
</feature>
<evidence type="ECO:0000256" key="2">
    <source>
        <dbReference type="ARBA" id="ARBA00023125"/>
    </source>
</evidence>
<gene>
    <name evidence="9" type="ORF">FLP15_02975</name>
</gene>
<dbReference type="SUPFAM" id="SSF53041">
    <property type="entry name" value="Resolvase-like"/>
    <property type="match status" value="1"/>
</dbReference>
<dbReference type="GO" id="GO:0003677">
    <property type="term" value="F:DNA binding"/>
    <property type="evidence" value="ECO:0007669"/>
    <property type="project" value="UniProtKB-KW"/>
</dbReference>
<evidence type="ECO:0000256" key="5">
    <source>
        <dbReference type="PROSITE-ProRule" id="PRU10137"/>
    </source>
</evidence>
<evidence type="ECO:0000313" key="9">
    <source>
        <dbReference type="EMBL" id="QDK70318.1"/>
    </source>
</evidence>
<keyword evidence="2" id="KW-0238">DNA-binding</keyword>
<dbReference type="InterPro" id="IPR038109">
    <property type="entry name" value="DNA_bind_recomb_sf"/>
</dbReference>
<evidence type="ECO:0000256" key="3">
    <source>
        <dbReference type="ARBA" id="ARBA00023172"/>
    </source>
</evidence>
<dbReference type="InterPro" id="IPR025827">
    <property type="entry name" value="Zn_ribbon_recom_dom"/>
</dbReference>
<dbReference type="AlphaFoldDB" id="A0A514Z6U7"/>
<evidence type="ECO:0000259" key="7">
    <source>
        <dbReference type="PROSITE" id="PS51736"/>
    </source>
</evidence>
<dbReference type="Pfam" id="PF00239">
    <property type="entry name" value="Resolvase"/>
    <property type="match status" value="1"/>
</dbReference>
<accession>A0A514Z6U7</accession>
<dbReference type="RefSeq" id="WP_142765933.1">
    <property type="nucleotide sequence ID" value="NZ_CP041356.1"/>
</dbReference>
<dbReference type="Gene3D" id="3.90.1750.20">
    <property type="entry name" value="Putative Large Serine Recombinase, Chain B, Domain 2"/>
    <property type="match status" value="1"/>
</dbReference>
<dbReference type="KEGG" id="lack:FLP15_02975"/>
<evidence type="ECO:0000256" key="4">
    <source>
        <dbReference type="PIRSR" id="PIRSR606118-50"/>
    </source>
</evidence>
<dbReference type="InterPro" id="IPR011109">
    <property type="entry name" value="DNA_bind_recombinase_dom"/>
</dbReference>
<keyword evidence="1" id="KW-0229">DNA integration</keyword>